<dbReference type="InterPro" id="IPR036565">
    <property type="entry name" value="Mur-like_cat_sf"/>
</dbReference>
<dbReference type="Gene3D" id="3.40.1390.10">
    <property type="entry name" value="MurE/MurF, N-terminal domain"/>
    <property type="match status" value="1"/>
</dbReference>
<evidence type="ECO:0000256" key="4">
    <source>
        <dbReference type="ARBA" id="ARBA00022984"/>
    </source>
</evidence>
<feature type="short sequence motif" description="Meso-diaminopimelate recognition motif" evidence="7">
    <location>
        <begin position="387"/>
        <end position="390"/>
    </location>
</feature>
<evidence type="ECO:0000256" key="1">
    <source>
        <dbReference type="ARBA" id="ARBA00005898"/>
    </source>
</evidence>
<keyword evidence="5 7" id="KW-0131">Cell cycle</keyword>
<keyword evidence="7" id="KW-0067">ATP-binding</keyword>
<dbReference type="STRING" id="1801764.A2903_02515"/>
<keyword evidence="7" id="KW-0963">Cytoplasm</keyword>
<feature type="binding site" evidence="7">
    <location>
        <position position="363"/>
    </location>
    <ligand>
        <name>meso-2,6-diaminopimelate</name>
        <dbReference type="ChEBI" id="CHEBI:57791"/>
    </ligand>
</feature>
<dbReference type="GO" id="GO:0008765">
    <property type="term" value="F:UDP-N-acetylmuramoylalanyl-D-glutamate-2,6-diaminopimelate ligase activity"/>
    <property type="evidence" value="ECO:0007669"/>
    <property type="project" value="UniProtKB-UniRule"/>
</dbReference>
<feature type="binding site" evidence="7">
    <location>
        <position position="190"/>
    </location>
    <ligand>
        <name>UDP-N-acetyl-alpha-D-muramoyl-L-alanyl-D-glutamate</name>
        <dbReference type="ChEBI" id="CHEBI:83900"/>
    </ligand>
</feature>
<evidence type="ECO:0000313" key="13">
    <source>
        <dbReference type="Proteomes" id="UP000178184"/>
    </source>
</evidence>
<feature type="modified residue" description="N6-carboxylysine" evidence="7">
    <location>
        <position position="222"/>
    </location>
</feature>
<accession>A0A1F6WNV8</accession>
<dbReference type="PANTHER" id="PTHR23135">
    <property type="entry name" value="MUR LIGASE FAMILY MEMBER"/>
    <property type="match status" value="1"/>
</dbReference>
<keyword evidence="2 7" id="KW-0132">Cell division</keyword>
<name>A0A1F6WNV8_9BACT</name>
<dbReference type="NCBIfam" id="TIGR01085">
    <property type="entry name" value="murE"/>
    <property type="match status" value="1"/>
</dbReference>
<dbReference type="SUPFAM" id="SSF53244">
    <property type="entry name" value="MurD-like peptide ligases, peptide-binding domain"/>
    <property type="match status" value="1"/>
</dbReference>
<comment type="similarity">
    <text evidence="1 7">Belongs to the MurCDEF family. MurE subfamily.</text>
</comment>
<dbReference type="Pfam" id="PF01225">
    <property type="entry name" value="Mur_ligase"/>
    <property type="match status" value="1"/>
</dbReference>
<feature type="binding site" evidence="7">
    <location>
        <position position="31"/>
    </location>
    <ligand>
        <name>UDP-N-acetyl-alpha-D-muramoyl-L-alanyl-D-glutamate</name>
        <dbReference type="ChEBI" id="CHEBI:83900"/>
    </ligand>
</feature>
<dbReference type="Pfam" id="PF08245">
    <property type="entry name" value="Mur_ligase_M"/>
    <property type="match status" value="1"/>
</dbReference>
<comment type="cofactor">
    <cofactor evidence="7">
        <name>Mg(2+)</name>
        <dbReference type="ChEBI" id="CHEBI:18420"/>
    </cofactor>
</comment>
<evidence type="ECO:0000259" key="11">
    <source>
        <dbReference type="Pfam" id="PF08245"/>
    </source>
</evidence>
<evidence type="ECO:0000259" key="9">
    <source>
        <dbReference type="Pfam" id="PF01225"/>
    </source>
</evidence>
<comment type="PTM">
    <text evidence="7">Carboxylation is probably crucial for Mg(2+) binding and, consequently, for the gamma-phosphate positioning of ATP.</text>
</comment>
<evidence type="ECO:0000256" key="6">
    <source>
        <dbReference type="ARBA" id="ARBA00023316"/>
    </source>
</evidence>
<keyword evidence="3 7" id="KW-0133">Cell shape</keyword>
<comment type="caution">
    <text evidence="12">The sequence shown here is derived from an EMBL/GenBank/DDBJ whole genome shotgun (WGS) entry which is preliminary data.</text>
</comment>
<dbReference type="EMBL" id="MFUO01000025">
    <property type="protein sequence ID" value="OGI83568.1"/>
    <property type="molecule type" value="Genomic_DNA"/>
</dbReference>
<feature type="binding site" evidence="7">
    <location>
        <begin position="387"/>
        <end position="390"/>
    </location>
    <ligand>
        <name>meso-2,6-diaminopimelate</name>
        <dbReference type="ChEBI" id="CHEBI:57791"/>
    </ligand>
</feature>
<evidence type="ECO:0000313" key="12">
    <source>
        <dbReference type="EMBL" id="OGI83568.1"/>
    </source>
</evidence>
<keyword evidence="7 12" id="KW-0436">Ligase</keyword>
<dbReference type="EC" id="6.3.2.13" evidence="7"/>
<comment type="pathway">
    <text evidence="7 8">Cell wall biogenesis; peptidoglycan biosynthesis.</text>
</comment>
<gene>
    <name evidence="7" type="primary">murE</name>
    <name evidence="12" type="ORF">A2903_02515</name>
</gene>
<comment type="catalytic activity">
    <reaction evidence="7">
        <text>UDP-N-acetyl-alpha-D-muramoyl-L-alanyl-D-glutamate + meso-2,6-diaminopimelate + ATP = UDP-N-acetyl-alpha-D-muramoyl-L-alanyl-gamma-D-glutamyl-meso-2,6-diaminopimelate + ADP + phosphate + H(+)</text>
        <dbReference type="Rhea" id="RHEA:23676"/>
        <dbReference type="ChEBI" id="CHEBI:15378"/>
        <dbReference type="ChEBI" id="CHEBI:30616"/>
        <dbReference type="ChEBI" id="CHEBI:43474"/>
        <dbReference type="ChEBI" id="CHEBI:57791"/>
        <dbReference type="ChEBI" id="CHEBI:83900"/>
        <dbReference type="ChEBI" id="CHEBI:83905"/>
        <dbReference type="ChEBI" id="CHEBI:456216"/>
        <dbReference type="EC" id="6.3.2.13"/>
    </reaction>
</comment>
<dbReference type="AlphaFoldDB" id="A0A1F6WNV8"/>
<comment type="subcellular location">
    <subcellularLocation>
        <location evidence="7 8">Cytoplasm</location>
    </subcellularLocation>
</comment>
<dbReference type="GO" id="GO:0009252">
    <property type="term" value="P:peptidoglycan biosynthetic process"/>
    <property type="evidence" value="ECO:0007669"/>
    <property type="project" value="UniProtKB-UniRule"/>
</dbReference>
<feature type="binding site" evidence="7">
    <location>
        <begin position="155"/>
        <end position="156"/>
    </location>
    <ligand>
        <name>UDP-N-acetyl-alpha-D-muramoyl-L-alanyl-D-glutamate</name>
        <dbReference type="ChEBI" id="CHEBI:83900"/>
    </ligand>
</feature>
<dbReference type="Proteomes" id="UP000178184">
    <property type="component" value="Unassembled WGS sequence"/>
</dbReference>
<feature type="domain" description="Mur ligase central" evidence="11">
    <location>
        <begin position="111"/>
        <end position="288"/>
    </location>
</feature>
<dbReference type="Gene3D" id="3.90.190.20">
    <property type="entry name" value="Mur ligase, C-terminal domain"/>
    <property type="match status" value="1"/>
</dbReference>
<feature type="binding site" evidence="7">
    <location>
        <position position="182"/>
    </location>
    <ligand>
        <name>UDP-N-acetyl-alpha-D-muramoyl-L-alanyl-D-glutamate</name>
        <dbReference type="ChEBI" id="CHEBI:83900"/>
    </ligand>
</feature>
<evidence type="ECO:0000256" key="7">
    <source>
        <dbReference type="HAMAP-Rule" id="MF_00208"/>
    </source>
</evidence>
<feature type="binding site" evidence="7">
    <location>
        <position position="451"/>
    </location>
    <ligand>
        <name>meso-2,6-diaminopimelate</name>
        <dbReference type="ChEBI" id="CHEBI:57791"/>
    </ligand>
</feature>
<dbReference type="Gene3D" id="3.40.1190.10">
    <property type="entry name" value="Mur-like, catalytic domain"/>
    <property type="match status" value="1"/>
</dbReference>
<keyword evidence="7" id="KW-0460">Magnesium</keyword>
<comment type="function">
    <text evidence="7">Catalyzes the addition of meso-diaminopimelic acid to the nucleotide precursor UDP-N-acetylmuramoyl-L-alanyl-D-glutamate (UMAG) in the biosynthesis of bacterial cell-wall peptidoglycan.</text>
</comment>
<sequence>MTLQEILNDINLPYDIVGDNGVDIKNLSLSSREINHGTCFFAIRGEKSDGHKFINDAIESGAVCIVCEEIPEAIDKNKATFVLVKDTHIAIGYFASSFYGHPSKKMKVIGVTGTNGKTTVATMIYRALGGFMRKTGLISTVENIIGNEIIESTHTTPDAITLQKLLNEMVKSGCEYVVMEVSSHSIVQNRINGIVFTGALFTNLSHDHLDYHHTIDNYAKAKKMFFDNLPVNCFAITNADDVYGKSMVADCKAHIYTYGFNFNADFSDLITSKLIGHFNEYNMLAVYAVLKLLEFEPNNIKNIIKDLPGPKGRFELVYNQAGIRCIVDYAHTPDGIANVLESARNLVSDNGRIITVFGCGGDRDISKRPVMGRLAYDLSDIVIITSDNPRNEDPQKIINEIKQGLPEINLDSANGQIKQLIFIIDREQAIKKSVSLAKSGDIVMILGKGHETYQEIAGVKNHFDDKEVVINEFKD</sequence>
<evidence type="ECO:0000256" key="3">
    <source>
        <dbReference type="ARBA" id="ARBA00022960"/>
    </source>
</evidence>
<feature type="domain" description="Mur ligase C-terminal" evidence="10">
    <location>
        <begin position="312"/>
        <end position="449"/>
    </location>
</feature>
<dbReference type="Pfam" id="PF02875">
    <property type="entry name" value="Mur_ligase_C"/>
    <property type="match status" value="1"/>
</dbReference>
<reference evidence="12 13" key="1">
    <citation type="journal article" date="2016" name="Nat. Commun.">
        <title>Thousands of microbial genomes shed light on interconnected biogeochemical processes in an aquifer system.</title>
        <authorList>
            <person name="Anantharaman K."/>
            <person name="Brown C.T."/>
            <person name="Hug L.A."/>
            <person name="Sharon I."/>
            <person name="Castelle C.J."/>
            <person name="Probst A.J."/>
            <person name="Thomas B.C."/>
            <person name="Singh A."/>
            <person name="Wilkins M.J."/>
            <person name="Karaoz U."/>
            <person name="Brodie E.L."/>
            <person name="Williams K.H."/>
            <person name="Hubbard S.S."/>
            <person name="Banfield J.F."/>
        </authorList>
    </citation>
    <scope>NUCLEOTIDE SEQUENCE [LARGE SCALE GENOMIC DNA]</scope>
</reference>
<dbReference type="GO" id="GO:0071555">
    <property type="term" value="P:cell wall organization"/>
    <property type="evidence" value="ECO:0007669"/>
    <property type="project" value="UniProtKB-KW"/>
</dbReference>
<dbReference type="GO" id="GO:0008360">
    <property type="term" value="P:regulation of cell shape"/>
    <property type="evidence" value="ECO:0007669"/>
    <property type="project" value="UniProtKB-KW"/>
</dbReference>
<dbReference type="PANTHER" id="PTHR23135:SF4">
    <property type="entry name" value="UDP-N-ACETYLMURAMOYL-L-ALANYL-D-GLUTAMATE--2,6-DIAMINOPIMELATE LIGASE MURE HOMOLOG, CHLOROPLASTIC"/>
    <property type="match status" value="1"/>
</dbReference>
<evidence type="ECO:0000256" key="2">
    <source>
        <dbReference type="ARBA" id="ARBA00022618"/>
    </source>
</evidence>
<dbReference type="InterPro" id="IPR000713">
    <property type="entry name" value="Mur_ligase_N"/>
</dbReference>
<feature type="binding site" evidence="7">
    <location>
        <begin position="113"/>
        <end position="119"/>
    </location>
    <ligand>
        <name>ATP</name>
        <dbReference type="ChEBI" id="CHEBI:30616"/>
    </ligand>
</feature>
<evidence type="ECO:0000256" key="5">
    <source>
        <dbReference type="ARBA" id="ARBA00023306"/>
    </source>
</evidence>
<proteinExistence type="inferred from homology"/>
<dbReference type="GO" id="GO:0005524">
    <property type="term" value="F:ATP binding"/>
    <property type="evidence" value="ECO:0007669"/>
    <property type="project" value="UniProtKB-UniRule"/>
</dbReference>
<evidence type="ECO:0000256" key="8">
    <source>
        <dbReference type="RuleBase" id="RU004135"/>
    </source>
</evidence>
<organism evidence="12 13">
    <name type="scientific">Candidatus Nomurabacteria bacterium RIFCSPLOWO2_01_FULL_33_17</name>
    <dbReference type="NCBI Taxonomy" id="1801764"/>
    <lineage>
        <taxon>Bacteria</taxon>
        <taxon>Candidatus Nomuraibacteriota</taxon>
    </lineage>
</organism>
<keyword evidence="6 7" id="KW-0961">Cell wall biogenesis/degradation</keyword>
<feature type="binding site" evidence="7">
    <location>
        <position position="29"/>
    </location>
    <ligand>
        <name>UDP-N-acetyl-alpha-D-muramoyl-L-alanyl-D-glutamate</name>
        <dbReference type="ChEBI" id="CHEBI:83900"/>
    </ligand>
</feature>
<dbReference type="NCBIfam" id="NF001126">
    <property type="entry name" value="PRK00139.1-4"/>
    <property type="match status" value="1"/>
</dbReference>
<dbReference type="InterPro" id="IPR035911">
    <property type="entry name" value="MurE/MurF_N"/>
</dbReference>
<comment type="caution">
    <text evidence="7">Lacks conserved residue(s) required for the propagation of feature annotation.</text>
</comment>
<evidence type="ECO:0000259" key="10">
    <source>
        <dbReference type="Pfam" id="PF02875"/>
    </source>
</evidence>
<dbReference type="InterPro" id="IPR013221">
    <property type="entry name" value="Mur_ligase_cen"/>
</dbReference>
<feature type="binding site" evidence="7">
    <location>
        <position position="447"/>
    </location>
    <ligand>
        <name>meso-2,6-diaminopimelate</name>
        <dbReference type="ChEBI" id="CHEBI:57791"/>
    </ligand>
</feature>
<protein>
    <recommendedName>
        <fullName evidence="7">UDP-N-acetylmuramoyl-L-alanyl-D-glutamate--2,6-diaminopimelate ligase</fullName>
        <ecNumber evidence="7">6.3.2.13</ecNumber>
    </recommendedName>
    <alternativeName>
        <fullName evidence="7">Meso-A2pm-adding enzyme</fullName>
    </alternativeName>
    <alternativeName>
        <fullName evidence="7">Meso-diaminopimelate-adding enzyme</fullName>
    </alternativeName>
    <alternativeName>
        <fullName evidence="7">UDP-MurNAc-L-Ala-D-Glu:meso-diaminopimelate ligase</fullName>
    </alternativeName>
    <alternativeName>
        <fullName evidence="7">UDP-MurNAc-tripeptide synthetase</fullName>
    </alternativeName>
    <alternativeName>
        <fullName evidence="7">UDP-N-acetylmuramyl-tripeptide synthetase</fullName>
    </alternativeName>
</protein>
<dbReference type="SUPFAM" id="SSF53623">
    <property type="entry name" value="MurD-like peptide ligases, catalytic domain"/>
    <property type="match status" value="1"/>
</dbReference>
<keyword evidence="7" id="KW-0547">Nucleotide-binding</keyword>
<dbReference type="UniPathway" id="UPA00219"/>
<feature type="binding site" evidence="7">
    <location>
        <position position="188"/>
    </location>
    <ligand>
        <name>UDP-N-acetyl-alpha-D-muramoyl-L-alanyl-D-glutamate</name>
        <dbReference type="ChEBI" id="CHEBI:83900"/>
    </ligand>
</feature>
<dbReference type="InterPro" id="IPR004101">
    <property type="entry name" value="Mur_ligase_C"/>
</dbReference>
<dbReference type="GO" id="GO:0000287">
    <property type="term" value="F:magnesium ion binding"/>
    <property type="evidence" value="ECO:0007669"/>
    <property type="project" value="UniProtKB-UniRule"/>
</dbReference>
<feature type="domain" description="Mur ligase N-terminal catalytic" evidence="9">
    <location>
        <begin position="24"/>
        <end position="99"/>
    </location>
</feature>
<dbReference type="SUPFAM" id="SSF63418">
    <property type="entry name" value="MurE/MurF N-terminal domain"/>
    <property type="match status" value="1"/>
</dbReference>
<keyword evidence="4 7" id="KW-0573">Peptidoglycan synthesis</keyword>
<dbReference type="HAMAP" id="MF_00208">
    <property type="entry name" value="MurE"/>
    <property type="match status" value="1"/>
</dbReference>
<dbReference type="InterPro" id="IPR005761">
    <property type="entry name" value="UDP-N-AcMur-Glu-dNH2Pim_ligase"/>
</dbReference>
<dbReference type="GO" id="GO:0005737">
    <property type="term" value="C:cytoplasm"/>
    <property type="evidence" value="ECO:0007669"/>
    <property type="project" value="UniProtKB-SubCell"/>
</dbReference>
<dbReference type="InterPro" id="IPR036615">
    <property type="entry name" value="Mur_ligase_C_dom_sf"/>
</dbReference>
<dbReference type="GO" id="GO:0051301">
    <property type="term" value="P:cell division"/>
    <property type="evidence" value="ECO:0007669"/>
    <property type="project" value="UniProtKB-KW"/>
</dbReference>